<protein>
    <submittedName>
        <fullName evidence="2">Uncharacterized protein</fullName>
    </submittedName>
</protein>
<dbReference type="Proteomes" id="UP001061298">
    <property type="component" value="Chromosome"/>
</dbReference>
<proteinExistence type="predicted"/>
<organism evidence="2 3">
    <name type="scientific">Streptomyces cynarae</name>
    <dbReference type="NCBI Taxonomy" id="2981134"/>
    <lineage>
        <taxon>Bacteria</taxon>
        <taxon>Bacillati</taxon>
        <taxon>Actinomycetota</taxon>
        <taxon>Actinomycetes</taxon>
        <taxon>Kitasatosporales</taxon>
        <taxon>Streptomycetaceae</taxon>
        <taxon>Streptomyces</taxon>
    </lineage>
</organism>
<keyword evidence="3" id="KW-1185">Reference proteome</keyword>
<feature type="compositionally biased region" description="Basic and acidic residues" evidence="1">
    <location>
        <begin position="7"/>
        <end position="21"/>
    </location>
</feature>
<gene>
    <name evidence="2" type="ORF">N8I84_24770</name>
</gene>
<dbReference type="RefSeq" id="WP_263231590.1">
    <property type="nucleotide sequence ID" value="NZ_CP106793.1"/>
</dbReference>
<dbReference type="EMBL" id="CP106793">
    <property type="protein sequence ID" value="UXY21544.1"/>
    <property type="molecule type" value="Genomic_DNA"/>
</dbReference>
<evidence type="ECO:0000313" key="3">
    <source>
        <dbReference type="Proteomes" id="UP001061298"/>
    </source>
</evidence>
<sequence>MSGQEQKSVKAEDFPDFEPKTAKPGTFYKWSQLSDEKIVMILRPIHANHLGVLAEVFALEGDRLREVNGQEMFLADDSGEYFMAEHIPMDYYTPDTLQVIADEYARAAAFLRSVMED</sequence>
<evidence type="ECO:0000256" key="1">
    <source>
        <dbReference type="SAM" id="MobiDB-lite"/>
    </source>
</evidence>
<name>A0ABY6E4H6_9ACTN</name>
<evidence type="ECO:0000313" key="2">
    <source>
        <dbReference type="EMBL" id="UXY21544.1"/>
    </source>
</evidence>
<reference evidence="2" key="1">
    <citation type="submission" date="2022-10" db="EMBL/GenBank/DDBJ databases">
        <authorList>
            <person name="Mo P."/>
        </authorList>
    </citation>
    <scope>NUCLEOTIDE SEQUENCE</scope>
    <source>
        <strain evidence="2">HUAS 13-4</strain>
    </source>
</reference>
<feature type="region of interest" description="Disordered" evidence="1">
    <location>
        <begin position="1"/>
        <end position="25"/>
    </location>
</feature>
<accession>A0ABY6E4H6</accession>